<reference evidence="1 2" key="1">
    <citation type="submission" date="2020-08" db="EMBL/GenBank/DDBJ databases">
        <title>Genomic Encyclopedia of Archaeal and Bacterial Type Strains, Phase II (KMG-II): from individual species to whole genera.</title>
        <authorList>
            <person name="Goeker M."/>
        </authorList>
    </citation>
    <scope>NUCLEOTIDE SEQUENCE [LARGE SCALE GENOMIC DNA]</scope>
    <source>
        <strain evidence="1 2">DSM 43850</strain>
    </source>
</reference>
<evidence type="ECO:0000313" key="2">
    <source>
        <dbReference type="Proteomes" id="UP000517916"/>
    </source>
</evidence>
<gene>
    <name evidence="1" type="ORF">BC739_008083</name>
</gene>
<dbReference type="EMBL" id="JACJID010000007">
    <property type="protein sequence ID" value="MBA8930836.1"/>
    <property type="molecule type" value="Genomic_DNA"/>
</dbReference>
<accession>A0ABR6BV83</accession>
<keyword evidence="2" id="KW-1185">Reference proteome</keyword>
<protein>
    <submittedName>
        <fullName evidence="1">Protein AroM</fullName>
    </submittedName>
</protein>
<evidence type="ECO:0000313" key="1">
    <source>
        <dbReference type="EMBL" id="MBA8930836.1"/>
    </source>
</evidence>
<comment type="caution">
    <text evidence="1">The sequence shown here is derived from an EMBL/GenBank/DDBJ whole genome shotgun (WGS) entry which is preliminary data.</text>
</comment>
<dbReference type="InterPro" id="IPR010843">
    <property type="entry name" value="Uncharacterised_AroM"/>
</dbReference>
<dbReference type="Proteomes" id="UP000517916">
    <property type="component" value="Unassembled WGS sequence"/>
</dbReference>
<name>A0ABR6BV83_9PSEU</name>
<dbReference type="RefSeq" id="WP_182840092.1">
    <property type="nucleotide sequence ID" value="NZ_BAAABQ010000018.1"/>
</dbReference>
<organism evidence="1 2">
    <name type="scientific">Kutzneria viridogrisea</name>
    <dbReference type="NCBI Taxonomy" id="47990"/>
    <lineage>
        <taxon>Bacteria</taxon>
        <taxon>Bacillati</taxon>
        <taxon>Actinomycetota</taxon>
        <taxon>Actinomycetes</taxon>
        <taxon>Pseudonocardiales</taxon>
        <taxon>Pseudonocardiaceae</taxon>
        <taxon>Kutzneria</taxon>
    </lineage>
</organism>
<dbReference type="Pfam" id="PF07302">
    <property type="entry name" value="AroM"/>
    <property type="match status" value="1"/>
</dbReference>
<proteinExistence type="predicted"/>
<sequence length="225" mass="23441">MRTLGLVTIGQTPRVDLVAELRALLPPCRILEHGALDGLAEHTIAAMAPSPGEPALTTRLADGRAVVYRHDLAEGLVAAAVRRAESAGADVVLLACGGSFGEIEHRKPLLRTEELAQHAVSGLANGLRVGVLRPLADQVEPARRAWCRVLGTDQLATAVVNPFDAAPGELAAAVAGIADQCDLVVLDCFGFDEQMRAVAAGVFGGPVLLIRSLAARLTAELLVGE</sequence>